<evidence type="ECO:0000259" key="6">
    <source>
        <dbReference type="PROSITE" id="PS51387"/>
    </source>
</evidence>
<evidence type="ECO:0000256" key="4">
    <source>
        <dbReference type="ARBA" id="ARBA00023002"/>
    </source>
</evidence>
<keyword evidence="4" id="KW-0560">Oxidoreductase</keyword>
<dbReference type="Pfam" id="PF01565">
    <property type="entry name" value="FAD_binding_4"/>
    <property type="match status" value="1"/>
</dbReference>
<dbReference type="InterPro" id="IPR050416">
    <property type="entry name" value="FAD-linked_Oxidoreductase"/>
</dbReference>
<evidence type="ECO:0000256" key="5">
    <source>
        <dbReference type="SAM" id="Phobius"/>
    </source>
</evidence>
<dbReference type="PANTHER" id="PTHR42973:SF13">
    <property type="entry name" value="FAD-BINDING PCMH-TYPE DOMAIN-CONTAINING PROTEIN"/>
    <property type="match status" value="1"/>
</dbReference>
<dbReference type="Gene3D" id="3.30.43.10">
    <property type="entry name" value="Uridine Diphospho-n-acetylenolpyruvylglucosamine Reductase, domain 2"/>
    <property type="match status" value="1"/>
</dbReference>
<feature type="domain" description="FAD-binding PCMH-type" evidence="6">
    <location>
        <begin position="85"/>
        <end position="261"/>
    </location>
</feature>
<evidence type="ECO:0000256" key="2">
    <source>
        <dbReference type="ARBA" id="ARBA00022630"/>
    </source>
</evidence>
<keyword evidence="5" id="KW-0812">Transmembrane</keyword>
<proteinExistence type="inferred from homology"/>
<gene>
    <name evidence="7" type="ORF">Triagg1_10557</name>
</gene>
<feature type="transmembrane region" description="Helical" evidence="5">
    <location>
        <begin position="12"/>
        <end position="37"/>
    </location>
</feature>
<keyword evidence="3" id="KW-0274">FAD</keyword>
<keyword evidence="5" id="KW-1133">Transmembrane helix</keyword>
<dbReference type="Gene3D" id="3.40.462.20">
    <property type="match status" value="1"/>
</dbReference>
<dbReference type="Proteomes" id="UP001273209">
    <property type="component" value="Unassembled WGS sequence"/>
</dbReference>
<keyword evidence="8" id="KW-1185">Reference proteome</keyword>
<evidence type="ECO:0000313" key="7">
    <source>
        <dbReference type="EMBL" id="KAK4060865.1"/>
    </source>
</evidence>
<dbReference type="InterPro" id="IPR016169">
    <property type="entry name" value="FAD-bd_PCMH_sub2"/>
</dbReference>
<name>A0AAE1I6T6_9HYPO</name>
<accession>A0AAE1I6T6</accession>
<protein>
    <submittedName>
        <fullName evidence="7">CAZyme family AA7</fullName>
    </submittedName>
</protein>
<dbReference type="EMBL" id="JAWRVG010000076">
    <property type="protein sequence ID" value="KAK4060865.1"/>
    <property type="molecule type" value="Genomic_DNA"/>
</dbReference>
<dbReference type="Gene3D" id="3.30.465.10">
    <property type="match status" value="1"/>
</dbReference>
<evidence type="ECO:0000256" key="3">
    <source>
        <dbReference type="ARBA" id="ARBA00022827"/>
    </source>
</evidence>
<evidence type="ECO:0000313" key="8">
    <source>
        <dbReference type="Proteomes" id="UP001273209"/>
    </source>
</evidence>
<dbReference type="InterPro" id="IPR016166">
    <property type="entry name" value="FAD-bd_PCMH"/>
</dbReference>
<keyword evidence="2" id="KW-0285">Flavoprotein</keyword>
<dbReference type="SUPFAM" id="SSF56176">
    <property type="entry name" value="FAD-binding/transporter-associated domain-like"/>
    <property type="match status" value="1"/>
</dbReference>
<evidence type="ECO:0000256" key="1">
    <source>
        <dbReference type="ARBA" id="ARBA00005466"/>
    </source>
</evidence>
<sequence>MVYHYIFSQRVLCNLIYFGFRFSLYLHFTIFPVAGFLQGTMSSAATTNASEKAVLILRKKLGADKVILPDDTLPNLGQFGTTFYFIAQAAQIVPACRVLPVNAADVAAILNIVRETGATFAVKSGGHNSYASGTNAENGITIDLSRLKDITISDDRKSVTVGAGCRFGEIYEKLEAHGLACVGGRISSVGVSGLTMGGGVSFFSSERGLACDNVISYELVLANGQILNVTEKSHPDLFWGMRGAGITLGIVTRMELRTFNFGQIWGGVSVFAHENKAAVFDAINKFVHDGSDPSTEAFLLATDAAKDGNGMYAVITSHSNPQSDTAVFNDIKSLTPLTSSTQIRSLKNLCDEMESQNEPGFRFRASSLSVKCHLPTLKQVDNIHKESVALLKDCDGFVPSILYQPLLGSMLSRDKIGNALGIKPEDTPLITILWRWTDIQHDQIIIDVANQFVEKVAKAARAQGTFHHYQYLNYADSRQDIYGSYGEENRKRLLEIKAKYDPEDLMSTLRPGIIQLSGSQKA</sequence>
<keyword evidence="5" id="KW-0472">Membrane</keyword>
<dbReference type="AlphaFoldDB" id="A0AAE1I6T6"/>
<dbReference type="Pfam" id="PF08031">
    <property type="entry name" value="BBE"/>
    <property type="match status" value="1"/>
</dbReference>
<reference evidence="7" key="1">
    <citation type="submission" date="2023-11" db="EMBL/GenBank/DDBJ databases">
        <title>The genome sequences of three competitors of mushroom-forming fungi.</title>
        <authorList>
            <person name="Beijen E."/>
            <person name="Ohm R.A."/>
        </authorList>
    </citation>
    <scope>NUCLEOTIDE SEQUENCE</scope>
    <source>
        <strain evidence="7">CBS 100526</strain>
    </source>
</reference>
<dbReference type="PANTHER" id="PTHR42973">
    <property type="entry name" value="BINDING OXIDOREDUCTASE, PUTATIVE (AFU_ORTHOLOGUE AFUA_1G17690)-RELATED"/>
    <property type="match status" value="1"/>
</dbReference>
<dbReference type="InterPro" id="IPR006094">
    <property type="entry name" value="Oxid_FAD_bind_N"/>
</dbReference>
<dbReference type="RefSeq" id="XP_062750508.1">
    <property type="nucleotide sequence ID" value="XM_062894642.1"/>
</dbReference>
<comment type="similarity">
    <text evidence="1">Belongs to the oxygen-dependent FAD-linked oxidoreductase family.</text>
</comment>
<dbReference type="PROSITE" id="PS51387">
    <property type="entry name" value="FAD_PCMH"/>
    <property type="match status" value="1"/>
</dbReference>
<comment type="caution">
    <text evidence="7">The sequence shown here is derived from an EMBL/GenBank/DDBJ whole genome shotgun (WGS) entry which is preliminary data.</text>
</comment>
<dbReference type="GO" id="GO:0071949">
    <property type="term" value="F:FAD binding"/>
    <property type="evidence" value="ECO:0007669"/>
    <property type="project" value="InterPro"/>
</dbReference>
<dbReference type="InterPro" id="IPR012951">
    <property type="entry name" value="BBE"/>
</dbReference>
<dbReference type="InterPro" id="IPR036318">
    <property type="entry name" value="FAD-bd_PCMH-like_sf"/>
</dbReference>
<dbReference type="GO" id="GO:0016491">
    <property type="term" value="F:oxidoreductase activity"/>
    <property type="evidence" value="ECO:0007669"/>
    <property type="project" value="UniProtKB-KW"/>
</dbReference>
<dbReference type="InterPro" id="IPR016167">
    <property type="entry name" value="FAD-bd_PCMH_sub1"/>
</dbReference>
<dbReference type="GeneID" id="87914546"/>
<organism evidence="7 8">
    <name type="scientific">Trichoderma aggressivum f. europaeum</name>
    <dbReference type="NCBI Taxonomy" id="173218"/>
    <lineage>
        <taxon>Eukaryota</taxon>
        <taxon>Fungi</taxon>
        <taxon>Dikarya</taxon>
        <taxon>Ascomycota</taxon>
        <taxon>Pezizomycotina</taxon>
        <taxon>Sordariomycetes</taxon>
        <taxon>Hypocreomycetidae</taxon>
        <taxon>Hypocreales</taxon>
        <taxon>Hypocreaceae</taxon>
        <taxon>Trichoderma</taxon>
    </lineage>
</organism>